<evidence type="ECO:0000256" key="6">
    <source>
        <dbReference type="ARBA" id="ARBA00040495"/>
    </source>
</evidence>
<dbReference type="InterPro" id="IPR039551">
    <property type="entry name" value="Cho/carn_acyl_trans"/>
</dbReference>
<dbReference type="GO" id="GO:0045202">
    <property type="term" value="C:synapse"/>
    <property type="evidence" value="ECO:0007669"/>
    <property type="project" value="GOC"/>
</dbReference>
<proteinExistence type="inferred from homology"/>
<dbReference type="SUPFAM" id="SSF52777">
    <property type="entry name" value="CoA-dependent acyltransferases"/>
    <property type="match status" value="2"/>
</dbReference>
<dbReference type="OrthoDB" id="240216at2759"/>
<gene>
    <name evidence="10" type="primary">CLAT</name>
</gene>
<sequence length="624" mass="70680">MANYILAIEAFTTPAKLECTKLLIKKFMGPDGIGQKCHQYLMDKREAEDNWAYNYWLNDMYMDVRLPLPINSNPGMPMPPVRFTTVHDVARFAALLLSGIMKHKELLDSGNLPIDRAGSREKNQPLCMAQYYRPLGSCRRPGLERDTQYLAERGEKSDEHVIVVCRNQMYCVNLKTSSRGRISETEIASNILYVLSDAPCLPTKPPMVGLLTAEERTRWATNRNLLLENEVNQNSILLIEKALCMLCIDEPLPNTFNAYTFTGATPTGYMVGDRDDTNMLHEMIHGGGSNYNSANRWFDKVLQIIICTDGTWGINYEHSFSEGDAIVNVIEKIYKNLEEKQSACNSIPSDPTPERIPWVITPQVDERIKQAAVAVDKAIGDFDLYVYRYKGYGKNFIKQCKCSPDAFLQLMLQLSYFKLYGHFVATYESASTRRFLLGRVDCIRASHKEALEWATAMCQGEGANVPLESEGEDDDARKVKFSIYNKDKLKELFRIACNRQTEIMVQNILGHGIDIPLLGLREASKEFNNGQVHELFNHETFQTANIFLLSTSQVATKSDAFMGYGAVTPRGYGCSYNPHADDITFCISAFYSCEDTSTTRFAKSLKESLDMMKDLMKDETDQTK</sequence>
<reference evidence="10" key="1">
    <citation type="journal article" date="2014" name="BMC Genomics">
        <title>Characterizing the developmental transcriptome of the oriental fruit fly, Bactrocera dorsalis (Diptera: Tephritidae) through comparative genomic analysis with Drosophila melanogaster utilizing modENCODE datasets.</title>
        <authorList>
            <person name="Geib S.M."/>
            <person name="Calla B."/>
            <person name="Hall B."/>
            <person name="Hou S."/>
            <person name="Manoukis N.C."/>
        </authorList>
    </citation>
    <scope>NUCLEOTIDE SEQUENCE</scope>
    <source>
        <strain evidence="10">Punador</strain>
    </source>
</reference>
<dbReference type="EMBL" id="GAKP01002476">
    <property type="protein sequence ID" value="JAC56476.1"/>
    <property type="molecule type" value="Transcribed_RNA"/>
</dbReference>
<evidence type="ECO:0000256" key="2">
    <source>
        <dbReference type="ARBA" id="ARBA00022679"/>
    </source>
</evidence>
<evidence type="ECO:0000256" key="7">
    <source>
        <dbReference type="PIRSR" id="PIRSR600542-1"/>
    </source>
</evidence>
<evidence type="ECO:0000256" key="8">
    <source>
        <dbReference type="RuleBase" id="RU003801"/>
    </source>
</evidence>
<dbReference type="PROSITE" id="PS00440">
    <property type="entry name" value="ACYLTRANSF_C_2"/>
    <property type="match status" value="1"/>
</dbReference>
<evidence type="ECO:0000256" key="5">
    <source>
        <dbReference type="ARBA" id="ARBA00039091"/>
    </source>
</evidence>
<organism evidence="10">
    <name type="scientific">Bactrocera dorsalis</name>
    <name type="common">Oriental fruit fly</name>
    <name type="synonym">Dacus dorsalis</name>
    <dbReference type="NCBI Taxonomy" id="27457"/>
    <lineage>
        <taxon>Eukaryota</taxon>
        <taxon>Metazoa</taxon>
        <taxon>Ecdysozoa</taxon>
        <taxon>Arthropoda</taxon>
        <taxon>Hexapoda</taxon>
        <taxon>Insecta</taxon>
        <taxon>Pterygota</taxon>
        <taxon>Neoptera</taxon>
        <taxon>Endopterygota</taxon>
        <taxon>Diptera</taxon>
        <taxon>Brachycera</taxon>
        <taxon>Muscomorpha</taxon>
        <taxon>Tephritoidea</taxon>
        <taxon>Tephritidae</taxon>
        <taxon>Bactrocera</taxon>
        <taxon>Bactrocera</taxon>
    </lineage>
</organism>
<keyword evidence="2 8" id="KW-0808">Transferase</keyword>
<name>A0A034WLM1_BACDO</name>
<dbReference type="GO" id="GO:0008292">
    <property type="term" value="P:acetylcholine biosynthetic process"/>
    <property type="evidence" value="ECO:0007669"/>
    <property type="project" value="TreeGrafter"/>
</dbReference>
<dbReference type="EC" id="2.3.1.6" evidence="5"/>
<dbReference type="InterPro" id="IPR042231">
    <property type="entry name" value="Cho/carn_acyl_trans_2"/>
</dbReference>
<dbReference type="PANTHER" id="PTHR22589">
    <property type="entry name" value="CARNITINE O-ACYLTRANSFERASE"/>
    <property type="match status" value="1"/>
</dbReference>
<dbReference type="Gene3D" id="3.30.559.70">
    <property type="entry name" value="Choline/Carnitine o-acyltransferase, domain 2"/>
    <property type="match status" value="1"/>
</dbReference>
<protein>
    <recommendedName>
        <fullName evidence="6">Choline O-acetyltransferase</fullName>
        <ecNumber evidence="5">2.3.1.6</ecNumber>
    </recommendedName>
</protein>
<evidence type="ECO:0000256" key="1">
    <source>
        <dbReference type="ARBA" id="ARBA00005232"/>
    </source>
</evidence>
<dbReference type="PANTHER" id="PTHR22589:SF14">
    <property type="entry name" value="CHOLINE O-ACETYLTRANSFERASE"/>
    <property type="match status" value="1"/>
</dbReference>
<feature type="domain" description="Choline/carnitine acyltransferase" evidence="9">
    <location>
        <begin position="2"/>
        <end position="607"/>
    </location>
</feature>
<dbReference type="KEGG" id="bdr:105222102"/>
<evidence type="ECO:0000259" key="9">
    <source>
        <dbReference type="Pfam" id="PF00755"/>
    </source>
</evidence>
<accession>A0A034WLM1</accession>
<dbReference type="GO" id="GO:0007274">
    <property type="term" value="P:neuromuscular synaptic transmission"/>
    <property type="evidence" value="ECO:0007669"/>
    <property type="project" value="TreeGrafter"/>
</dbReference>
<dbReference type="InterPro" id="IPR000542">
    <property type="entry name" value="Carn_acyl_trans"/>
</dbReference>
<dbReference type="GO" id="GO:0004102">
    <property type="term" value="F:choline O-acetyltransferase activity"/>
    <property type="evidence" value="ECO:0007669"/>
    <property type="project" value="UniProtKB-EC"/>
</dbReference>
<dbReference type="GO" id="GO:0005737">
    <property type="term" value="C:cytoplasm"/>
    <property type="evidence" value="ECO:0007669"/>
    <property type="project" value="TreeGrafter"/>
</dbReference>
<evidence type="ECO:0000256" key="4">
    <source>
        <dbReference type="ARBA" id="ARBA00023315"/>
    </source>
</evidence>
<keyword evidence="3" id="KW-0530">Neurotransmitter biosynthesis</keyword>
<dbReference type="GO" id="GO:0043005">
    <property type="term" value="C:neuron projection"/>
    <property type="evidence" value="ECO:0007669"/>
    <property type="project" value="TreeGrafter"/>
</dbReference>
<dbReference type="FunFam" id="3.30.559.70:FF:000011">
    <property type="entry name" value="Choline O-acetyltransferase"/>
    <property type="match status" value="1"/>
</dbReference>
<evidence type="ECO:0000313" key="10">
    <source>
        <dbReference type="EMBL" id="JAC56476.1"/>
    </source>
</evidence>
<dbReference type="AlphaFoldDB" id="A0A034WLM1"/>
<dbReference type="InterPro" id="IPR023213">
    <property type="entry name" value="CAT-like_dom_sf"/>
</dbReference>
<evidence type="ECO:0000256" key="3">
    <source>
        <dbReference type="ARBA" id="ARBA00022979"/>
    </source>
</evidence>
<keyword evidence="4 8" id="KW-0012">Acyltransferase</keyword>
<comment type="similarity">
    <text evidence="1 8">Belongs to the carnitine/choline acetyltransferase family.</text>
</comment>
<feature type="active site" description="Proton acceptor" evidence="7">
    <location>
        <position position="318"/>
    </location>
</feature>
<dbReference type="Gene3D" id="3.30.559.10">
    <property type="entry name" value="Chloramphenicol acetyltransferase-like domain"/>
    <property type="match status" value="1"/>
</dbReference>
<dbReference type="Pfam" id="PF00755">
    <property type="entry name" value="Carn_acyltransf"/>
    <property type="match status" value="1"/>
</dbReference>